<dbReference type="NCBIfam" id="TIGR01894">
    <property type="entry name" value="cas_TM1795_cmr1"/>
    <property type="match status" value="1"/>
</dbReference>
<protein>
    <submittedName>
        <fullName evidence="3">CRISPR-associated protein Cmr1</fullName>
    </submittedName>
</protein>
<sequence length="346" mass="40272">MRRSNVNVVLETITPLWTGNAWQENNEVRPSSLMGSLRFWFEVICFLAWKEIFYGEKKNTIKNKEEKLNEFLLQQGVKTEDVCCFLKKKLKFSIPEIIFGDTGWKGLISLKNIKFEGSLDNSLGLPERFCFFNNEKEIKTDRDCPRKRSGGWAVFFFGKPYFWGKLELDFWVVDDIIDGVFYPLLNFMDDYGYWGGKWNLGYGRLKIVGVKREGKEIDIKNKGTFNLNFGNYNCNFANLITSKSFTSNIPLEQEIKNFLAQKNIENIKVLKGIPLKSHDLKDILMELVQLKQLEGRRKFDRSQNEKHKIYGKVIYSESEGSKILPYIVRNGGKYDTGYLSLTALVR</sequence>
<dbReference type="Pfam" id="PF03787">
    <property type="entry name" value="RAMPs"/>
    <property type="match status" value="1"/>
</dbReference>
<evidence type="ECO:0000313" key="3">
    <source>
        <dbReference type="EMBL" id="SHH22069.1"/>
    </source>
</evidence>
<dbReference type="Proteomes" id="UP000242329">
    <property type="component" value="Unassembled WGS sequence"/>
</dbReference>
<keyword evidence="1" id="KW-0051">Antiviral defense</keyword>
<dbReference type="AlphaFoldDB" id="A0A1M5R7R8"/>
<evidence type="ECO:0000256" key="1">
    <source>
        <dbReference type="ARBA" id="ARBA00023118"/>
    </source>
</evidence>
<dbReference type="OrthoDB" id="9803106at2"/>
<dbReference type="InterPro" id="IPR007522">
    <property type="entry name" value="CRISPR-assoc_prot_TM1795"/>
</dbReference>
<keyword evidence="4" id="KW-1185">Reference proteome</keyword>
<proteinExistence type="predicted"/>
<gene>
    <name evidence="3" type="ORF">SAMN02745221_01954</name>
</gene>
<dbReference type="EMBL" id="FQWY01000044">
    <property type="protein sequence ID" value="SHH22069.1"/>
    <property type="molecule type" value="Genomic_DNA"/>
</dbReference>
<dbReference type="STRING" id="1123382.SAMN02745221_01954"/>
<reference evidence="4" key="1">
    <citation type="submission" date="2016-11" db="EMBL/GenBank/DDBJ databases">
        <authorList>
            <person name="Varghese N."/>
            <person name="Submissions S."/>
        </authorList>
    </citation>
    <scope>NUCLEOTIDE SEQUENCE [LARGE SCALE GENOMIC DNA]</scope>
    <source>
        <strain evidence="4">DSM 11003</strain>
    </source>
</reference>
<accession>A0A1M5R7R8</accession>
<dbReference type="GO" id="GO:0051607">
    <property type="term" value="P:defense response to virus"/>
    <property type="evidence" value="ECO:0007669"/>
    <property type="project" value="UniProtKB-KW"/>
</dbReference>
<organism evidence="3 4">
    <name type="scientific">Thermosyntropha lipolytica DSM 11003</name>
    <dbReference type="NCBI Taxonomy" id="1123382"/>
    <lineage>
        <taxon>Bacteria</taxon>
        <taxon>Bacillati</taxon>
        <taxon>Bacillota</taxon>
        <taxon>Clostridia</taxon>
        <taxon>Eubacteriales</taxon>
        <taxon>Syntrophomonadaceae</taxon>
        <taxon>Thermosyntropha</taxon>
    </lineage>
</organism>
<feature type="domain" description="CRISPR type III-associated protein" evidence="2">
    <location>
        <begin position="10"/>
        <end position="206"/>
    </location>
</feature>
<name>A0A1M5R7R8_9FIRM</name>
<dbReference type="RefSeq" id="WP_073093290.1">
    <property type="nucleotide sequence ID" value="NZ_FQWY01000044.1"/>
</dbReference>
<evidence type="ECO:0000259" key="2">
    <source>
        <dbReference type="Pfam" id="PF03787"/>
    </source>
</evidence>
<evidence type="ECO:0000313" key="4">
    <source>
        <dbReference type="Proteomes" id="UP000242329"/>
    </source>
</evidence>
<dbReference type="InterPro" id="IPR005537">
    <property type="entry name" value="RAMP_III_fam"/>
</dbReference>